<keyword evidence="3" id="KW-1003">Cell membrane</keyword>
<dbReference type="InterPro" id="IPR052157">
    <property type="entry name" value="BCAA_transport_permease"/>
</dbReference>
<feature type="transmembrane region" description="Helical" evidence="9">
    <location>
        <begin position="92"/>
        <end position="114"/>
    </location>
</feature>
<proteinExistence type="inferred from homology"/>
<evidence type="ECO:0000256" key="2">
    <source>
        <dbReference type="ARBA" id="ARBA00022448"/>
    </source>
</evidence>
<feature type="transmembrane region" description="Helical" evidence="9">
    <location>
        <begin position="134"/>
        <end position="158"/>
    </location>
</feature>
<protein>
    <submittedName>
        <fullName evidence="10">Branched-chain amino acid ABC transporter permease</fullName>
    </submittedName>
</protein>
<feature type="transmembrane region" description="Helical" evidence="9">
    <location>
        <begin position="215"/>
        <end position="233"/>
    </location>
</feature>
<comment type="similarity">
    <text evidence="8">Belongs to the binding-protein-dependent transport system permease family. LivHM subfamily.</text>
</comment>
<dbReference type="PANTHER" id="PTHR11795:SF445">
    <property type="entry name" value="AMINO ACID ABC TRANSPORTER PERMEASE PROTEIN"/>
    <property type="match status" value="1"/>
</dbReference>
<evidence type="ECO:0000256" key="3">
    <source>
        <dbReference type="ARBA" id="ARBA00022475"/>
    </source>
</evidence>
<organism evidence="10 11">
    <name type="scientific">Nocardioides taihuensis</name>
    <dbReference type="NCBI Taxonomy" id="1835606"/>
    <lineage>
        <taxon>Bacteria</taxon>
        <taxon>Bacillati</taxon>
        <taxon>Actinomycetota</taxon>
        <taxon>Actinomycetes</taxon>
        <taxon>Propionibacteriales</taxon>
        <taxon>Nocardioidaceae</taxon>
        <taxon>Nocardioides</taxon>
    </lineage>
</organism>
<evidence type="ECO:0000256" key="5">
    <source>
        <dbReference type="ARBA" id="ARBA00022970"/>
    </source>
</evidence>
<evidence type="ECO:0000256" key="7">
    <source>
        <dbReference type="ARBA" id="ARBA00023136"/>
    </source>
</evidence>
<keyword evidence="11" id="KW-1185">Reference proteome</keyword>
<keyword evidence="4 9" id="KW-0812">Transmembrane</keyword>
<accession>A0ABW0BGR9</accession>
<evidence type="ECO:0000313" key="10">
    <source>
        <dbReference type="EMBL" id="MFC5176177.1"/>
    </source>
</evidence>
<dbReference type="RefSeq" id="WP_378588156.1">
    <property type="nucleotide sequence ID" value="NZ_JBHSKD010000006.1"/>
</dbReference>
<feature type="transmembrane region" description="Helical" evidence="9">
    <location>
        <begin position="12"/>
        <end position="30"/>
    </location>
</feature>
<dbReference type="Proteomes" id="UP001596087">
    <property type="component" value="Unassembled WGS sequence"/>
</dbReference>
<keyword evidence="7 9" id="KW-0472">Membrane</keyword>
<feature type="transmembrane region" description="Helical" evidence="9">
    <location>
        <begin position="186"/>
        <end position="209"/>
    </location>
</feature>
<name>A0ABW0BGR9_9ACTN</name>
<evidence type="ECO:0000256" key="4">
    <source>
        <dbReference type="ARBA" id="ARBA00022692"/>
    </source>
</evidence>
<evidence type="ECO:0000256" key="6">
    <source>
        <dbReference type="ARBA" id="ARBA00022989"/>
    </source>
</evidence>
<keyword evidence="6 9" id="KW-1133">Transmembrane helix</keyword>
<gene>
    <name evidence="10" type="ORF">ACFPGP_05800</name>
</gene>
<evidence type="ECO:0000256" key="8">
    <source>
        <dbReference type="ARBA" id="ARBA00037998"/>
    </source>
</evidence>
<reference evidence="11" key="1">
    <citation type="journal article" date="2019" name="Int. J. Syst. Evol. Microbiol.">
        <title>The Global Catalogue of Microorganisms (GCM) 10K type strain sequencing project: providing services to taxonomists for standard genome sequencing and annotation.</title>
        <authorList>
            <consortium name="The Broad Institute Genomics Platform"/>
            <consortium name="The Broad Institute Genome Sequencing Center for Infectious Disease"/>
            <person name="Wu L."/>
            <person name="Ma J."/>
        </authorList>
    </citation>
    <scope>NUCLEOTIDE SEQUENCE [LARGE SCALE GENOMIC DNA]</scope>
    <source>
        <strain evidence="11">DFY41</strain>
    </source>
</reference>
<evidence type="ECO:0000256" key="1">
    <source>
        <dbReference type="ARBA" id="ARBA00004651"/>
    </source>
</evidence>
<keyword evidence="5" id="KW-0029">Amino-acid transport</keyword>
<evidence type="ECO:0000256" key="9">
    <source>
        <dbReference type="SAM" id="Phobius"/>
    </source>
</evidence>
<dbReference type="EMBL" id="JBHSKD010000006">
    <property type="protein sequence ID" value="MFC5176177.1"/>
    <property type="molecule type" value="Genomic_DNA"/>
</dbReference>
<feature type="transmembrane region" description="Helical" evidence="9">
    <location>
        <begin position="62"/>
        <end position="80"/>
    </location>
</feature>
<sequence>MTAIIQAVVDALYVGSLYALYALGVAMIFGIMRLINFAHASLIAAGAYALAVTTGLPLVLRIVIAIAVCVALALLLELVAFRGLRRADPATLLVTSFAVYITLTALSEAVFGSLPMASPMNDWFQQSWVAGNLYLPTINGLTLIVTAVLLIGLSLFLARTRWGVQMRAAAEDFTTARLLGVRANRVIMLAFALSGILAAAAAILLVGAVGTVTPTFGIVPVLFGLIAAVVGGLSSLRGAVLGGFVVGITSQLLQYLLPQDLRPFRDAFLFAAVFLLLVFRPQGLISPKQGERI</sequence>
<feature type="transmembrane region" description="Helical" evidence="9">
    <location>
        <begin position="263"/>
        <end position="279"/>
    </location>
</feature>
<keyword evidence="2" id="KW-0813">Transport</keyword>
<evidence type="ECO:0000313" key="11">
    <source>
        <dbReference type="Proteomes" id="UP001596087"/>
    </source>
</evidence>
<dbReference type="InterPro" id="IPR001851">
    <property type="entry name" value="ABC_transp_permease"/>
</dbReference>
<comment type="subcellular location">
    <subcellularLocation>
        <location evidence="1">Cell membrane</location>
        <topology evidence="1">Multi-pass membrane protein</topology>
    </subcellularLocation>
</comment>
<comment type="caution">
    <text evidence="10">The sequence shown here is derived from an EMBL/GenBank/DDBJ whole genome shotgun (WGS) entry which is preliminary data.</text>
</comment>
<feature type="transmembrane region" description="Helical" evidence="9">
    <location>
        <begin position="240"/>
        <end position="257"/>
    </location>
</feature>
<dbReference type="Pfam" id="PF02653">
    <property type="entry name" value="BPD_transp_2"/>
    <property type="match status" value="1"/>
</dbReference>
<dbReference type="PANTHER" id="PTHR11795">
    <property type="entry name" value="BRANCHED-CHAIN AMINO ACID TRANSPORT SYSTEM PERMEASE PROTEIN LIVH"/>
    <property type="match status" value="1"/>
</dbReference>
<dbReference type="CDD" id="cd06582">
    <property type="entry name" value="TM_PBP1_LivH_like"/>
    <property type="match status" value="1"/>
</dbReference>